<evidence type="ECO:0000259" key="8">
    <source>
        <dbReference type="Pfam" id="PF00924"/>
    </source>
</evidence>
<evidence type="ECO:0000256" key="3">
    <source>
        <dbReference type="ARBA" id="ARBA00022475"/>
    </source>
</evidence>
<dbReference type="GO" id="GO:0005886">
    <property type="term" value="C:plasma membrane"/>
    <property type="evidence" value="ECO:0007669"/>
    <property type="project" value="UniProtKB-SubCell"/>
</dbReference>
<sequence>MVIAQVEILTNKYVQIILNSKFFEVWKSIAIGVGIFVLLMFLRNIFAKYIIKILDGIFKALKIKSARKILSAFEKPIKMAFIVMGVYIFMSILNSSMGWNISSIINKLLGTSIIVLFANGLINITNNSDDFLFRATDKYDIKVNTVLIPMMAKGIKYLIIAFAIIQVANIWGLDVNAFITGIGLGGVVIALAAKDFAANMMSGVIIFMDNPFTIGDWIKCKEIEGIVEDISFRSTRIRTFDKVLITVPNSLLVNDSILNFNKRELRRVTMNIGVTYDTATEQLQRCVSSIKDMLKNHDGVDSESIHVSFSTFNESSLDIGMYFFINRIEFNEYMEIKEDINYNIMKILSDEEVSIAFPTKSVYIENK</sequence>
<dbReference type="RefSeq" id="WP_051824307.1">
    <property type="nucleotide sequence ID" value="NZ_JBQHQR010000030.1"/>
</dbReference>
<feature type="transmembrane region" description="Helical" evidence="7">
    <location>
        <begin position="72"/>
        <end position="92"/>
    </location>
</feature>
<keyword evidence="6 7" id="KW-0472">Membrane</keyword>
<evidence type="ECO:0000313" key="11">
    <source>
        <dbReference type="Proteomes" id="UP000768462"/>
    </source>
</evidence>
<feature type="transmembrane region" description="Helical" evidence="7">
    <location>
        <begin position="29"/>
        <end position="51"/>
    </location>
</feature>
<dbReference type="InterPro" id="IPR023408">
    <property type="entry name" value="MscS_beta-dom_sf"/>
</dbReference>
<feature type="domain" description="Mechanosensitive ion channel MscS" evidence="8">
    <location>
        <begin position="197"/>
        <end position="262"/>
    </location>
</feature>
<keyword evidence="4 7" id="KW-0812">Transmembrane</keyword>
<dbReference type="InterPro" id="IPR006685">
    <property type="entry name" value="MscS_channel_2nd"/>
</dbReference>
<evidence type="ECO:0000313" key="10">
    <source>
        <dbReference type="EMBL" id="MBE6061441.1"/>
    </source>
</evidence>
<gene>
    <name evidence="10" type="ORF">E7215_14925</name>
</gene>
<dbReference type="SUPFAM" id="SSF82689">
    <property type="entry name" value="Mechanosensitive channel protein MscS (YggB), C-terminal domain"/>
    <property type="match status" value="1"/>
</dbReference>
<dbReference type="InterPro" id="IPR011066">
    <property type="entry name" value="MscS_channel_C_sf"/>
</dbReference>
<dbReference type="EMBL" id="SVCM01000171">
    <property type="protein sequence ID" value="MBE6061441.1"/>
    <property type="molecule type" value="Genomic_DNA"/>
</dbReference>
<protein>
    <submittedName>
        <fullName evidence="10">Mechanosensitive ion channel family protein</fullName>
    </submittedName>
</protein>
<dbReference type="Gene3D" id="3.30.70.100">
    <property type="match status" value="1"/>
</dbReference>
<proteinExistence type="inferred from homology"/>
<comment type="subcellular location">
    <subcellularLocation>
        <location evidence="1">Cell membrane</location>
        <topology evidence="1">Multi-pass membrane protein</topology>
    </subcellularLocation>
</comment>
<evidence type="ECO:0000256" key="1">
    <source>
        <dbReference type="ARBA" id="ARBA00004651"/>
    </source>
</evidence>
<dbReference type="InterPro" id="IPR006686">
    <property type="entry name" value="MscS_channel_CS"/>
</dbReference>
<dbReference type="Gene3D" id="1.10.287.1260">
    <property type="match status" value="1"/>
</dbReference>
<organism evidence="10 11">
    <name type="scientific">Clostridium sulfidigenes</name>
    <dbReference type="NCBI Taxonomy" id="318464"/>
    <lineage>
        <taxon>Bacteria</taxon>
        <taxon>Bacillati</taxon>
        <taxon>Bacillota</taxon>
        <taxon>Clostridia</taxon>
        <taxon>Eubacteriales</taxon>
        <taxon>Clostridiaceae</taxon>
        <taxon>Clostridium</taxon>
    </lineage>
</organism>
<keyword evidence="3" id="KW-1003">Cell membrane</keyword>
<evidence type="ECO:0000256" key="7">
    <source>
        <dbReference type="SAM" id="Phobius"/>
    </source>
</evidence>
<dbReference type="PROSITE" id="PS01246">
    <property type="entry name" value="UPF0003"/>
    <property type="match status" value="1"/>
</dbReference>
<name>A0A927WAS8_9CLOT</name>
<dbReference type="Gene3D" id="2.30.30.60">
    <property type="match status" value="1"/>
</dbReference>
<evidence type="ECO:0000256" key="5">
    <source>
        <dbReference type="ARBA" id="ARBA00022989"/>
    </source>
</evidence>
<comment type="similarity">
    <text evidence="2">Belongs to the MscS (TC 1.A.23) family.</text>
</comment>
<dbReference type="SUPFAM" id="SSF50182">
    <property type="entry name" value="Sm-like ribonucleoproteins"/>
    <property type="match status" value="1"/>
</dbReference>
<evidence type="ECO:0000259" key="9">
    <source>
        <dbReference type="Pfam" id="PF21082"/>
    </source>
</evidence>
<keyword evidence="5 7" id="KW-1133">Transmembrane helix</keyword>
<dbReference type="AlphaFoldDB" id="A0A927WAS8"/>
<feature type="transmembrane region" description="Helical" evidence="7">
    <location>
        <begin position="146"/>
        <end position="169"/>
    </location>
</feature>
<evidence type="ECO:0000256" key="6">
    <source>
        <dbReference type="ARBA" id="ARBA00023136"/>
    </source>
</evidence>
<dbReference type="InterPro" id="IPR049278">
    <property type="entry name" value="MS_channel_C"/>
</dbReference>
<feature type="transmembrane region" description="Helical" evidence="7">
    <location>
        <begin position="175"/>
        <end position="193"/>
    </location>
</feature>
<dbReference type="PANTHER" id="PTHR43634:SF2">
    <property type="entry name" value="LOW CONDUCTANCE MECHANOSENSITIVE CHANNEL YNAI"/>
    <property type="match status" value="1"/>
</dbReference>
<dbReference type="PANTHER" id="PTHR43634">
    <property type="entry name" value="OW CONDUCTANCE MECHANOSENSITIVE CHANNEL"/>
    <property type="match status" value="1"/>
</dbReference>
<feature type="domain" description="Mechanosensitive ion channel MscS C-terminal" evidence="9">
    <location>
        <begin position="268"/>
        <end position="355"/>
    </location>
</feature>
<dbReference type="GO" id="GO:0055085">
    <property type="term" value="P:transmembrane transport"/>
    <property type="evidence" value="ECO:0007669"/>
    <property type="project" value="InterPro"/>
</dbReference>
<evidence type="ECO:0000256" key="2">
    <source>
        <dbReference type="ARBA" id="ARBA00008017"/>
    </source>
</evidence>
<reference evidence="10" key="1">
    <citation type="submission" date="2019-04" db="EMBL/GenBank/DDBJ databases">
        <title>Evolution of Biomass-Degrading Anaerobic Consortia Revealed by Metagenomics.</title>
        <authorList>
            <person name="Peng X."/>
        </authorList>
    </citation>
    <scope>NUCLEOTIDE SEQUENCE</scope>
    <source>
        <strain evidence="10">SIG254</strain>
    </source>
</reference>
<accession>A0A927WAS8</accession>
<feature type="transmembrane region" description="Helical" evidence="7">
    <location>
        <begin position="104"/>
        <end position="125"/>
    </location>
</feature>
<dbReference type="Proteomes" id="UP000768462">
    <property type="component" value="Unassembled WGS sequence"/>
</dbReference>
<comment type="caution">
    <text evidence="10">The sequence shown here is derived from an EMBL/GenBank/DDBJ whole genome shotgun (WGS) entry which is preliminary data.</text>
</comment>
<evidence type="ECO:0000256" key="4">
    <source>
        <dbReference type="ARBA" id="ARBA00022692"/>
    </source>
</evidence>
<dbReference type="SUPFAM" id="SSF82861">
    <property type="entry name" value="Mechanosensitive channel protein MscS (YggB), transmembrane region"/>
    <property type="match status" value="1"/>
</dbReference>
<dbReference type="InterPro" id="IPR010920">
    <property type="entry name" value="LSM_dom_sf"/>
</dbReference>
<dbReference type="Pfam" id="PF21082">
    <property type="entry name" value="MS_channel_3rd"/>
    <property type="match status" value="1"/>
</dbReference>
<dbReference type="InterPro" id="IPR045042">
    <property type="entry name" value="YnaI-like"/>
</dbReference>
<dbReference type="Pfam" id="PF00924">
    <property type="entry name" value="MS_channel_2nd"/>
    <property type="match status" value="1"/>
</dbReference>
<dbReference type="InterPro" id="IPR011014">
    <property type="entry name" value="MscS_channel_TM-2"/>
</dbReference>